<keyword evidence="5" id="KW-0862">Zinc</keyword>
<keyword evidence="4 5" id="KW-0479">Metal-binding</keyword>
<comment type="subcellular location">
    <subcellularLocation>
        <location evidence="5">Cytoplasm</location>
    </subcellularLocation>
</comment>
<dbReference type="GO" id="GO:0005737">
    <property type="term" value="C:cytoplasm"/>
    <property type="evidence" value="ECO:0007669"/>
    <property type="project" value="UniProtKB-SubCell"/>
</dbReference>
<comment type="similarity">
    <text evidence="5">Belongs to the Deltex family.</text>
</comment>
<comment type="catalytic activity">
    <reaction evidence="1 5">
        <text>S-ubiquitinyl-[E2 ubiquitin-conjugating enzyme]-L-cysteine + [acceptor protein]-L-lysine = [E2 ubiquitin-conjugating enzyme]-L-cysteine + N(6)-ubiquitinyl-[acceptor protein]-L-lysine.</text>
        <dbReference type="EC" id="2.3.2.27"/>
    </reaction>
</comment>
<gene>
    <name evidence="8" type="ORF">COCON_G00070260</name>
</gene>
<dbReference type="InterPro" id="IPR039399">
    <property type="entry name" value="Deltex_C_sf"/>
</dbReference>
<accession>A0A9Q1DT55</accession>
<evidence type="ECO:0000256" key="1">
    <source>
        <dbReference type="ARBA" id="ARBA00000900"/>
    </source>
</evidence>
<evidence type="ECO:0000313" key="9">
    <source>
        <dbReference type="Proteomes" id="UP001152803"/>
    </source>
</evidence>
<sequence length="369" mass="40518">MGTSHTKEKWDCNQYLSGKGPILPEASGSAPSADQASVGRRGGSVKQEEGVMGDQPDGQMKWVSLPRCLPCYPHCGTIEIEYCIADGIQQTQHPKPGRPFTGLRAVAYLPDDAEGAWLLQLLVRAFERRLVFTVATGADGSEAVAWADIPHCSGFSNPDPHYLKTLKQSQFYGWEALEKGIASNIGRKNALTSPPVATANTCRVLEPEAPVYRTMGATHMKEKNPKPPPVEAVATIVRSQPDGHMTWIYHPKSLPGYGGTERIEIYFEFDDGMQTEKHPHPGQPYRGNNTTAFLPNNKEGEKVVTLLKKAFDQRMLFNVQTDSSGQDAVVLSDIPLKTRDDTLGPSSMCYPDSNYLKTVKDILNSKGID</sequence>
<dbReference type="AlphaFoldDB" id="A0A9Q1DT55"/>
<feature type="region of interest" description="Disordered" evidence="6">
    <location>
        <begin position="21"/>
        <end position="57"/>
    </location>
</feature>
<comment type="caution">
    <text evidence="8">The sequence shown here is derived from an EMBL/GenBank/DDBJ whole genome shotgun (WGS) entry which is preliminary data.</text>
</comment>
<organism evidence="8 9">
    <name type="scientific">Conger conger</name>
    <name type="common">Conger eel</name>
    <name type="synonym">Muraena conger</name>
    <dbReference type="NCBI Taxonomy" id="82655"/>
    <lineage>
        <taxon>Eukaryota</taxon>
        <taxon>Metazoa</taxon>
        <taxon>Chordata</taxon>
        <taxon>Craniata</taxon>
        <taxon>Vertebrata</taxon>
        <taxon>Euteleostomi</taxon>
        <taxon>Actinopterygii</taxon>
        <taxon>Neopterygii</taxon>
        <taxon>Teleostei</taxon>
        <taxon>Anguilliformes</taxon>
        <taxon>Congridae</taxon>
        <taxon>Conger</taxon>
    </lineage>
</organism>
<evidence type="ECO:0000256" key="5">
    <source>
        <dbReference type="RuleBase" id="RU367105"/>
    </source>
</evidence>
<evidence type="ECO:0000256" key="2">
    <source>
        <dbReference type="ARBA" id="ARBA00004906"/>
    </source>
</evidence>
<feature type="domain" description="Deltex C-terminal" evidence="7">
    <location>
        <begin position="239"/>
        <end position="368"/>
    </location>
</feature>
<proteinExistence type="inferred from homology"/>
<dbReference type="GO" id="GO:0016567">
    <property type="term" value="P:protein ubiquitination"/>
    <property type="evidence" value="ECO:0007669"/>
    <property type="project" value="UniProtKB-UniRule"/>
</dbReference>
<evidence type="ECO:0000256" key="3">
    <source>
        <dbReference type="ARBA" id="ARBA00022679"/>
    </source>
</evidence>
<dbReference type="EC" id="2.3.2.27" evidence="5"/>
<protein>
    <recommendedName>
        <fullName evidence="5">E3 ubiquitin-protein ligase</fullName>
        <ecNumber evidence="5">2.3.2.27</ecNumber>
    </recommendedName>
</protein>
<dbReference type="GO" id="GO:0007219">
    <property type="term" value="P:Notch signaling pathway"/>
    <property type="evidence" value="ECO:0007669"/>
    <property type="project" value="InterPro"/>
</dbReference>
<dbReference type="Pfam" id="PF18102">
    <property type="entry name" value="DTC"/>
    <property type="match status" value="2"/>
</dbReference>
<evidence type="ECO:0000256" key="6">
    <source>
        <dbReference type="SAM" id="MobiDB-lite"/>
    </source>
</evidence>
<dbReference type="PANTHER" id="PTHR12622">
    <property type="entry name" value="DELTEX-RELATED"/>
    <property type="match status" value="1"/>
</dbReference>
<keyword evidence="5" id="KW-0863">Zinc-finger</keyword>
<feature type="domain" description="Deltex C-terminal" evidence="7">
    <location>
        <begin position="53"/>
        <end position="168"/>
    </location>
</feature>
<dbReference type="Proteomes" id="UP001152803">
    <property type="component" value="Unassembled WGS sequence"/>
</dbReference>
<dbReference type="InterPro" id="IPR039398">
    <property type="entry name" value="Deltex_fam"/>
</dbReference>
<evidence type="ECO:0000313" key="8">
    <source>
        <dbReference type="EMBL" id="KAJ8279960.1"/>
    </source>
</evidence>
<evidence type="ECO:0000256" key="4">
    <source>
        <dbReference type="ARBA" id="ARBA00022723"/>
    </source>
</evidence>
<name>A0A9Q1DT55_CONCO</name>
<dbReference type="GO" id="GO:0061630">
    <property type="term" value="F:ubiquitin protein ligase activity"/>
    <property type="evidence" value="ECO:0007669"/>
    <property type="project" value="UniProtKB-UniRule"/>
</dbReference>
<dbReference type="EMBL" id="JAFJMO010000004">
    <property type="protein sequence ID" value="KAJ8279960.1"/>
    <property type="molecule type" value="Genomic_DNA"/>
</dbReference>
<keyword evidence="5" id="KW-0963">Cytoplasm</keyword>
<comment type="pathway">
    <text evidence="2 5">Protein modification; protein ubiquitination.</text>
</comment>
<evidence type="ECO:0000259" key="7">
    <source>
        <dbReference type="Pfam" id="PF18102"/>
    </source>
</evidence>
<keyword evidence="3 5" id="KW-0808">Transferase</keyword>
<dbReference type="OrthoDB" id="527344at2759"/>
<dbReference type="GO" id="GO:0008270">
    <property type="term" value="F:zinc ion binding"/>
    <property type="evidence" value="ECO:0007669"/>
    <property type="project" value="UniProtKB-KW"/>
</dbReference>
<dbReference type="InterPro" id="IPR039396">
    <property type="entry name" value="Deltex_C"/>
</dbReference>
<dbReference type="Gene3D" id="3.30.390.130">
    <property type="match status" value="2"/>
</dbReference>
<reference evidence="8" key="1">
    <citation type="journal article" date="2023" name="Science">
        <title>Genome structures resolve the early diversification of teleost fishes.</title>
        <authorList>
            <person name="Parey E."/>
            <person name="Louis A."/>
            <person name="Montfort J."/>
            <person name="Bouchez O."/>
            <person name="Roques C."/>
            <person name="Iampietro C."/>
            <person name="Lluch J."/>
            <person name="Castinel A."/>
            <person name="Donnadieu C."/>
            <person name="Desvignes T."/>
            <person name="Floi Bucao C."/>
            <person name="Jouanno E."/>
            <person name="Wen M."/>
            <person name="Mejri S."/>
            <person name="Dirks R."/>
            <person name="Jansen H."/>
            <person name="Henkel C."/>
            <person name="Chen W.J."/>
            <person name="Zahm M."/>
            <person name="Cabau C."/>
            <person name="Klopp C."/>
            <person name="Thompson A.W."/>
            <person name="Robinson-Rechavi M."/>
            <person name="Braasch I."/>
            <person name="Lecointre G."/>
            <person name="Bobe J."/>
            <person name="Postlethwait J.H."/>
            <person name="Berthelot C."/>
            <person name="Roest Crollius H."/>
            <person name="Guiguen Y."/>
        </authorList>
    </citation>
    <scope>NUCLEOTIDE SEQUENCE</scope>
    <source>
        <strain evidence="8">Concon-B</strain>
    </source>
</reference>
<keyword evidence="9" id="KW-1185">Reference proteome</keyword>